<dbReference type="Pfam" id="PF00512">
    <property type="entry name" value="HisKA"/>
    <property type="match status" value="1"/>
</dbReference>
<evidence type="ECO:0000256" key="8">
    <source>
        <dbReference type="SAM" id="Phobius"/>
    </source>
</evidence>
<dbReference type="InterPro" id="IPR003594">
    <property type="entry name" value="HATPase_dom"/>
</dbReference>
<proteinExistence type="predicted"/>
<evidence type="ECO:0000256" key="1">
    <source>
        <dbReference type="ARBA" id="ARBA00000085"/>
    </source>
</evidence>
<dbReference type="InterPro" id="IPR036097">
    <property type="entry name" value="HisK_dim/P_sf"/>
</dbReference>
<dbReference type="Gene3D" id="3.30.565.10">
    <property type="entry name" value="Histidine kinase-like ATPase, C-terminal domain"/>
    <property type="match status" value="1"/>
</dbReference>
<evidence type="ECO:0000256" key="2">
    <source>
        <dbReference type="ARBA" id="ARBA00012438"/>
    </source>
</evidence>
<dbReference type="EMBL" id="QPKV01000006">
    <property type="protein sequence ID" value="RDC55652.1"/>
    <property type="molecule type" value="Genomic_DNA"/>
</dbReference>
<keyword evidence="5 8" id="KW-0812">Transmembrane</keyword>
<dbReference type="GO" id="GO:0005886">
    <property type="term" value="C:plasma membrane"/>
    <property type="evidence" value="ECO:0007669"/>
    <property type="project" value="TreeGrafter"/>
</dbReference>
<keyword evidence="7 8" id="KW-1133">Transmembrane helix</keyword>
<evidence type="ECO:0000256" key="4">
    <source>
        <dbReference type="ARBA" id="ARBA00022679"/>
    </source>
</evidence>
<comment type="caution">
    <text evidence="10">The sequence shown here is derived from an EMBL/GenBank/DDBJ whole genome shotgun (WGS) entry which is preliminary data.</text>
</comment>
<dbReference type="PROSITE" id="PS50109">
    <property type="entry name" value="HIS_KIN"/>
    <property type="match status" value="1"/>
</dbReference>
<dbReference type="AlphaFoldDB" id="A0A369PTP1"/>
<dbReference type="CDD" id="cd00075">
    <property type="entry name" value="HATPase"/>
    <property type="match status" value="1"/>
</dbReference>
<sequence>MKLAQQYNRANLITSFIILTITGVIYYVAIHFILTGDLDKDLVIEEKEIEAYVKNYGKLPSPGDFLHQKVTYNKLNAGKTIERSFFYDDFYNEAGKEIEPGRSLVTSVAVDGESYQVTISKSRVESEDLVQLIFMITLAVTILLLVSLLLINRFVLQRIWSPFYATLNMMKAFNLTQKEEINAQPTNIDEFNELNESAGAMASRVRQDYGELKSFTDNASHEMMTPLAIMNSKLDSLLQTGTFSDSQGEILKDIYHANRRLIKLNQSLLLLAKIENNLIPDIQDIDMARLVDDKIAQFSELLDMEGMALSSDLKPSVVRMSGYLADILLNNLLANAIRHNNSEGKIDVILDNDRLQITNTGKSGQLEQRLFERFSKSASSEGTGLGLAISKQICTLYGFSIHYDYLDGRHRFSVNF</sequence>
<dbReference type="SUPFAM" id="SSF47384">
    <property type="entry name" value="Homodimeric domain of signal transducing histidine kinase"/>
    <property type="match status" value="1"/>
</dbReference>
<dbReference type="SMART" id="SM00387">
    <property type="entry name" value="HATPase_c"/>
    <property type="match status" value="1"/>
</dbReference>
<feature type="transmembrane region" description="Helical" evidence="8">
    <location>
        <begin position="129"/>
        <end position="151"/>
    </location>
</feature>
<dbReference type="RefSeq" id="WP_115403689.1">
    <property type="nucleotide sequence ID" value="NZ_QPKV01000006.1"/>
</dbReference>
<accession>A0A369PTP1</accession>
<feature type="transmembrane region" description="Helical" evidence="8">
    <location>
        <begin position="12"/>
        <end position="34"/>
    </location>
</feature>
<comment type="catalytic activity">
    <reaction evidence="1">
        <text>ATP + protein L-histidine = ADP + protein N-phospho-L-histidine.</text>
        <dbReference type="EC" id="2.7.13.3"/>
    </reaction>
</comment>
<evidence type="ECO:0000256" key="3">
    <source>
        <dbReference type="ARBA" id="ARBA00022553"/>
    </source>
</evidence>
<keyword evidence="3" id="KW-0597">Phosphoprotein</keyword>
<keyword evidence="8" id="KW-0472">Membrane</keyword>
<dbReference type="InterPro" id="IPR050428">
    <property type="entry name" value="TCS_sensor_his_kinase"/>
</dbReference>
<dbReference type="Proteomes" id="UP000253961">
    <property type="component" value="Unassembled WGS sequence"/>
</dbReference>
<dbReference type="SMART" id="SM00388">
    <property type="entry name" value="HisKA"/>
    <property type="match status" value="1"/>
</dbReference>
<name>A0A369PTP1_9SPHI</name>
<dbReference type="Pfam" id="PF02518">
    <property type="entry name" value="HATPase_c"/>
    <property type="match status" value="1"/>
</dbReference>
<gene>
    <name evidence="10" type="ORF">DU508_15365</name>
</gene>
<organism evidence="10 11">
    <name type="scientific">Pedobacter chinensis</name>
    <dbReference type="NCBI Taxonomy" id="2282421"/>
    <lineage>
        <taxon>Bacteria</taxon>
        <taxon>Pseudomonadati</taxon>
        <taxon>Bacteroidota</taxon>
        <taxon>Sphingobacteriia</taxon>
        <taxon>Sphingobacteriales</taxon>
        <taxon>Sphingobacteriaceae</taxon>
        <taxon>Pedobacter</taxon>
    </lineage>
</organism>
<dbReference type="PANTHER" id="PTHR45436">
    <property type="entry name" value="SENSOR HISTIDINE KINASE YKOH"/>
    <property type="match status" value="1"/>
</dbReference>
<keyword evidence="6 10" id="KW-0418">Kinase</keyword>
<evidence type="ECO:0000259" key="9">
    <source>
        <dbReference type="PROSITE" id="PS50109"/>
    </source>
</evidence>
<dbReference type="InterPro" id="IPR036890">
    <property type="entry name" value="HATPase_C_sf"/>
</dbReference>
<dbReference type="PANTHER" id="PTHR45436:SF5">
    <property type="entry name" value="SENSOR HISTIDINE KINASE TRCS"/>
    <property type="match status" value="1"/>
</dbReference>
<dbReference type="CDD" id="cd00082">
    <property type="entry name" value="HisKA"/>
    <property type="match status" value="1"/>
</dbReference>
<dbReference type="GO" id="GO:0000155">
    <property type="term" value="F:phosphorelay sensor kinase activity"/>
    <property type="evidence" value="ECO:0007669"/>
    <property type="project" value="InterPro"/>
</dbReference>
<keyword evidence="4" id="KW-0808">Transferase</keyword>
<dbReference type="Gene3D" id="1.10.287.130">
    <property type="match status" value="1"/>
</dbReference>
<protein>
    <recommendedName>
        <fullName evidence="2">histidine kinase</fullName>
        <ecNumber evidence="2">2.7.13.3</ecNumber>
    </recommendedName>
</protein>
<evidence type="ECO:0000256" key="5">
    <source>
        <dbReference type="ARBA" id="ARBA00022692"/>
    </source>
</evidence>
<dbReference type="SUPFAM" id="SSF55874">
    <property type="entry name" value="ATPase domain of HSP90 chaperone/DNA topoisomerase II/histidine kinase"/>
    <property type="match status" value="1"/>
</dbReference>
<keyword evidence="11" id="KW-1185">Reference proteome</keyword>
<dbReference type="InterPro" id="IPR003661">
    <property type="entry name" value="HisK_dim/P_dom"/>
</dbReference>
<reference evidence="10 11" key="1">
    <citation type="submission" date="2018-07" db="EMBL/GenBank/DDBJ databases">
        <title>Pedobacter sp. nov., isolated from soil.</title>
        <authorList>
            <person name="Zhou L.Y."/>
            <person name="Du Z.J."/>
        </authorList>
    </citation>
    <scope>NUCLEOTIDE SEQUENCE [LARGE SCALE GENOMIC DNA]</scope>
    <source>
        <strain evidence="10 11">JDX94</strain>
    </source>
</reference>
<evidence type="ECO:0000313" key="11">
    <source>
        <dbReference type="Proteomes" id="UP000253961"/>
    </source>
</evidence>
<dbReference type="OrthoDB" id="1522504at2"/>
<evidence type="ECO:0000256" key="7">
    <source>
        <dbReference type="ARBA" id="ARBA00022989"/>
    </source>
</evidence>
<dbReference type="EC" id="2.7.13.3" evidence="2"/>
<evidence type="ECO:0000313" key="10">
    <source>
        <dbReference type="EMBL" id="RDC55652.1"/>
    </source>
</evidence>
<dbReference type="InterPro" id="IPR005467">
    <property type="entry name" value="His_kinase_dom"/>
</dbReference>
<evidence type="ECO:0000256" key="6">
    <source>
        <dbReference type="ARBA" id="ARBA00022777"/>
    </source>
</evidence>
<feature type="domain" description="Histidine kinase" evidence="9">
    <location>
        <begin position="218"/>
        <end position="416"/>
    </location>
</feature>